<dbReference type="PROSITE" id="PS50082">
    <property type="entry name" value="WD_REPEATS_2"/>
    <property type="match status" value="2"/>
</dbReference>
<dbReference type="Proteomes" id="UP000683925">
    <property type="component" value="Unassembled WGS sequence"/>
</dbReference>
<evidence type="ECO:0000313" key="2">
    <source>
        <dbReference type="EMBL" id="CAD8198004.1"/>
    </source>
</evidence>
<dbReference type="Pfam" id="PF00400">
    <property type="entry name" value="WD40"/>
    <property type="match status" value="3"/>
</dbReference>
<dbReference type="GO" id="GO:0097361">
    <property type="term" value="C:cytosolic [4Fe-4S] assembly targeting complex"/>
    <property type="evidence" value="ECO:0007669"/>
    <property type="project" value="TreeGrafter"/>
</dbReference>
<dbReference type="EMBL" id="CAJJDP010000115">
    <property type="protein sequence ID" value="CAD8198004.1"/>
    <property type="molecule type" value="Genomic_DNA"/>
</dbReference>
<dbReference type="AlphaFoldDB" id="A0A8S1XAC5"/>
<dbReference type="SMART" id="SM00320">
    <property type="entry name" value="WD40"/>
    <property type="match status" value="3"/>
</dbReference>
<protein>
    <recommendedName>
        <fullName evidence="4">WD40-repeat-containing domain</fullName>
    </recommendedName>
</protein>
<name>A0A8S1XAC5_PAROT</name>
<dbReference type="InterPro" id="IPR001680">
    <property type="entry name" value="WD40_rpt"/>
</dbReference>
<dbReference type="PROSITE" id="PS50294">
    <property type="entry name" value="WD_REPEATS_REGION"/>
    <property type="match status" value="2"/>
</dbReference>
<dbReference type="PANTHER" id="PTHR19920">
    <property type="entry name" value="WD40 PROTEIN CIAO1"/>
    <property type="match status" value="1"/>
</dbReference>
<feature type="repeat" description="WD" evidence="1">
    <location>
        <begin position="65"/>
        <end position="97"/>
    </location>
</feature>
<accession>A0A8S1XAC5</accession>
<comment type="caution">
    <text evidence="2">The sequence shown here is derived from an EMBL/GenBank/DDBJ whole genome shotgun (WGS) entry which is preliminary data.</text>
</comment>
<evidence type="ECO:0008006" key="4">
    <source>
        <dbReference type="Google" id="ProtNLM"/>
    </source>
</evidence>
<evidence type="ECO:0000313" key="3">
    <source>
        <dbReference type="Proteomes" id="UP000683925"/>
    </source>
</evidence>
<keyword evidence="1" id="KW-0853">WD repeat</keyword>
<feature type="repeat" description="WD" evidence="1">
    <location>
        <begin position="110"/>
        <end position="141"/>
    </location>
</feature>
<reference evidence="2" key="1">
    <citation type="submission" date="2021-01" db="EMBL/GenBank/DDBJ databases">
        <authorList>
            <consortium name="Genoscope - CEA"/>
            <person name="William W."/>
        </authorList>
    </citation>
    <scope>NUCLEOTIDE SEQUENCE</scope>
</reference>
<dbReference type="FunFam" id="2.130.10.10:FF:001434">
    <property type="entry name" value="Uncharacterized protein"/>
    <property type="match status" value="1"/>
</dbReference>
<dbReference type="OMA" id="INQGSEC"/>
<dbReference type="PANTHER" id="PTHR19920:SF0">
    <property type="entry name" value="CYTOSOLIC IRON-SULFUR PROTEIN ASSEMBLY PROTEIN CIAO1-RELATED"/>
    <property type="match status" value="1"/>
</dbReference>
<organism evidence="2 3">
    <name type="scientific">Paramecium octaurelia</name>
    <dbReference type="NCBI Taxonomy" id="43137"/>
    <lineage>
        <taxon>Eukaryota</taxon>
        <taxon>Sar</taxon>
        <taxon>Alveolata</taxon>
        <taxon>Ciliophora</taxon>
        <taxon>Intramacronucleata</taxon>
        <taxon>Oligohymenophorea</taxon>
        <taxon>Peniculida</taxon>
        <taxon>Parameciidae</taxon>
        <taxon>Paramecium</taxon>
    </lineage>
</organism>
<gene>
    <name evidence="2" type="ORF">POCTA_138.1.T1150195</name>
</gene>
<dbReference type="GO" id="GO:0016226">
    <property type="term" value="P:iron-sulfur cluster assembly"/>
    <property type="evidence" value="ECO:0007669"/>
    <property type="project" value="TreeGrafter"/>
</dbReference>
<keyword evidence="3" id="KW-1185">Reference proteome</keyword>
<proteinExistence type="predicted"/>
<dbReference type="OrthoDB" id="308394at2759"/>
<sequence>MKSPSSQFDSKLFTYQIIKDNSIKKDQYCFVIAIKEDCSIVAVGCYNQIKIYEFKLGMIKQIQTLYQHNNEVFTLNFMKKSNQLISGDSGGSILIWSSHDNCQWNCSQIIKEHSHYINCLILNNNEDLFISSSSDNTIKFWIKQNEWTCQQTITDHTSYVFQLCLNEQQDKVISCGQDNRILVIEYSEQSKMWIVIQNIKVDQQGYRLCFINDDLFTFQPRYGNMMHVYEMNSVSKQFTKTKNITINQGTDYWQLFSQQFIKEKQILVNKHKQCVNLIRKTENNGFNVEQSIQFNTLSIFGQLSNDGQYLITWDDQSKEIQIREYQPL</sequence>
<evidence type="ECO:0000256" key="1">
    <source>
        <dbReference type="PROSITE-ProRule" id="PRU00221"/>
    </source>
</evidence>